<sequence>MATLSTTTTSKHEVVALSPIDSIAPVISFHFHFQFVYKNQKNVANLVNSEAMRTSLAEFNNAGAPFVVTHSDLTLDDSNLGDFDQYPKGLHTQWTNPSDPIDYTEFLAKLTHAGDFGFNWHNSPGFFTDIQSIYTSFESPEGADDGVYNFITSVWNNGEKSPRVELGLPGGLVQQCENAENCYEGAVAHDLVFGKTWLPGVRYDFLVHCERDGENEIFSSYVLKDDHWMLITRFIGPGYRHYLGNFMYQFLENPDWIRGAPTPQRRGLYYNQHIKYVGSEEWHPAEVIFPDGGFNPNGEFWEFIPMPLDNGVLVVVDGGNSSTLTAQSRQSMRVNLTNVEPPVNVPTSVKGKHTATEVLTYMSYGAITERATTTTTTQQHWVTDLALTTTLVSTTKQKVTSRGTKTRMHTVTMPTHNVTETEVRVQTTTVTPGTSFSTVDATTVEDSTLTLYETDQLTLTGPAVTVYVTSMLK</sequence>
<dbReference type="OrthoDB" id="671439at2759"/>
<reference evidence="1 2" key="1">
    <citation type="submission" date="2016-07" db="EMBL/GenBank/DDBJ databases">
        <title>Pervasive Adenine N6-methylation of Active Genes in Fungi.</title>
        <authorList>
            <consortium name="DOE Joint Genome Institute"/>
            <person name="Mondo S.J."/>
            <person name="Dannebaum R.O."/>
            <person name="Kuo R.C."/>
            <person name="Labutti K."/>
            <person name="Haridas S."/>
            <person name="Kuo A."/>
            <person name="Salamov A."/>
            <person name="Ahrendt S.R."/>
            <person name="Lipzen A."/>
            <person name="Sullivan W."/>
            <person name="Andreopoulos W.B."/>
            <person name="Clum A."/>
            <person name="Lindquist E."/>
            <person name="Daum C."/>
            <person name="Ramamoorthy G.K."/>
            <person name="Gryganskyi A."/>
            <person name="Culley D."/>
            <person name="Magnuson J.K."/>
            <person name="James T.Y."/>
            <person name="O'Malley M.A."/>
            <person name="Stajich J.E."/>
            <person name="Spatafora J.W."/>
            <person name="Visel A."/>
            <person name="Grigoriev I.V."/>
        </authorList>
    </citation>
    <scope>NUCLEOTIDE SEQUENCE [LARGE SCALE GENOMIC DNA]</scope>
    <source>
        <strain evidence="1 2">CBS 931.73</strain>
    </source>
</reference>
<dbReference type="InParanoid" id="A0A1Y1VT35"/>
<proteinExistence type="predicted"/>
<dbReference type="InterPro" id="IPR021862">
    <property type="entry name" value="DUF3472"/>
</dbReference>
<name>A0A1Y1VT35_9FUNG</name>
<protein>
    <submittedName>
        <fullName evidence="1">Uncharacterized protein</fullName>
    </submittedName>
</protein>
<accession>A0A1Y1VT35</accession>
<dbReference type="EMBL" id="MCFE01001213">
    <property type="protein sequence ID" value="ORX64343.1"/>
    <property type="molecule type" value="Genomic_DNA"/>
</dbReference>
<dbReference type="Proteomes" id="UP000193498">
    <property type="component" value="Unassembled WGS sequence"/>
</dbReference>
<organism evidence="1 2">
    <name type="scientific">Basidiobolus meristosporus CBS 931.73</name>
    <dbReference type="NCBI Taxonomy" id="1314790"/>
    <lineage>
        <taxon>Eukaryota</taxon>
        <taxon>Fungi</taxon>
        <taxon>Fungi incertae sedis</taxon>
        <taxon>Zoopagomycota</taxon>
        <taxon>Entomophthoromycotina</taxon>
        <taxon>Basidiobolomycetes</taxon>
        <taxon>Basidiobolales</taxon>
        <taxon>Basidiobolaceae</taxon>
        <taxon>Basidiobolus</taxon>
    </lineage>
</organism>
<gene>
    <name evidence="1" type="ORF">K493DRAFT_412864</name>
</gene>
<comment type="caution">
    <text evidence="1">The sequence shown here is derived from an EMBL/GenBank/DDBJ whole genome shotgun (WGS) entry which is preliminary data.</text>
</comment>
<dbReference type="Pfam" id="PF11958">
    <property type="entry name" value="DUF3472"/>
    <property type="match status" value="1"/>
</dbReference>
<evidence type="ECO:0000313" key="1">
    <source>
        <dbReference type="EMBL" id="ORX64343.1"/>
    </source>
</evidence>
<dbReference type="AlphaFoldDB" id="A0A1Y1VT35"/>
<evidence type="ECO:0000313" key="2">
    <source>
        <dbReference type="Proteomes" id="UP000193498"/>
    </source>
</evidence>
<keyword evidence="2" id="KW-1185">Reference proteome</keyword>